<keyword evidence="1" id="KW-0812">Transmembrane</keyword>
<dbReference type="PANTHER" id="PTHR40465:SF1">
    <property type="entry name" value="DUF6534 DOMAIN-CONTAINING PROTEIN"/>
    <property type="match status" value="1"/>
</dbReference>
<reference evidence="3 4" key="1">
    <citation type="submission" date="2018-06" db="EMBL/GenBank/DDBJ databases">
        <title>A transcriptomic atlas of mushroom development highlights an independent origin of complex multicellularity.</title>
        <authorList>
            <consortium name="DOE Joint Genome Institute"/>
            <person name="Krizsan K."/>
            <person name="Almasi E."/>
            <person name="Merenyi Z."/>
            <person name="Sahu N."/>
            <person name="Viragh M."/>
            <person name="Koszo T."/>
            <person name="Mondo S."/>
            <person name="Kiss B."/>
            <person name="Balint B."/>
            <person name="Kues U."/>
            <person name="Barry K."/>
            <person name="Hegedus J.C."/>
            <person name="Henrissat B."/>
            <person name="Johnson J."/>
            <person name="Lipzen A."/>
            <person name="Ohm R."/>
            <person name="Nagy I."/>
            <person name="Pangilinan J."/>
            <person name="Yan J."/>
            <person name="Xiong Y."/>
            <person name="Grigoriev I.V."/>
            <person name="Hibbett D.S."/>
            <person name="Nagy L.G."/>
        </authorList>
    </citation>
    <scope>NUCLEOTIDE SEQUENCE [LARGE SCALE GENOMIC DNA]</scope>
    <source>
        <strain evidence="3 4">SZMC22713</strain>
    </source>
</reference>
<feature type="transmembrane region" description="Helical" evidence="1">
    <location>
        <begin position="117"/>
        <end position="139"/>
    </location>
</feature>
<sequence length="335" mass="37537">MPRRHPLKRSSWTLRMARFISAQHLPQRYGVFSASNIIHMQEFIKFTVSSLFLMNTVNQMSWCQTVYTYMVKGFDDPTSPNWHPWSLPASCLVNAFIVLLVQGFYAWRLWKMSHGSVVLCGAIGISSVAAFIFNILLFVKVLPIKNYKIFVQHPHLHQELVTLDYGFLVCGAACDVIIAGSMAFLLHKVKSGIKRSDSLVNRLILYSIRTGLFTTIFAIASVILRIVPSSIDGTVFYAILTRLYANSMIALLNQRKVIRRDAGPALTTSTSYGSWDHSDIGFGNDTSRQTPITTHVTTRGNERSQHMSILVSGDVESADYNSSTTKEGEVSKIES</sequence>
<feature type="transmembrane region" description="Helical" evidence="1">
    <location>
        <begin position="165"/>
        <end position="186"/>
    </location>
</feature>
<evidence type="ECO:0000256" key="1">
    <source>
        <dbReference type="SAM" id="Phobius"/>
    </source>
</evidence>
<feature type="transmembrane region" description="Helical" evidence="1">
    <location>
        <begin position="206"/>
        <end position="228"/>
    </location>
</feature>
<feature type="transmembrane region" description="Helical" evidence="1">
    <location>
        <begin position="43"/>
        <end position="62"/>
    </location>
</feature>
<feature type="domain" description="DUF6534" evidence="2">
    <location>
        <begin position="172"/>
        <end position="256"/>
    </location>
</feature>
<protein>
    <recommendedName>
        <fullName evidence="2">DUF6534 domain-containing protein</fullName>
    </recommendedName>
</protein>
<feature type="transmembrane region" description="Helical" evidence="1">
    <location>
        <begin position="82"/>
        <end position="105"/>
    </location>
</feature>
<keyword evidence="1" id="KW-1133">Transmembrane helix</keyword>
<dbReference type="OrthoDB" id="2971182at2759"/>
<organism evidence="3 4">
    <name type="scientific">Rickenella mellea</name>
    <dbReference type="NCBI Taxonomy" id="50990"/>
    <lineage>
        <taxon>Eukaryota</taxon>
        <taxon>Fungi</taxon>
        <taxon>Dikarya</taxon>
        <taxon>Basidiomycota</taxon>
        <taxon>Agaricomycotina</taxon>
        <taxon>Agaricomycetes</taxon>
        <taxon>Hymenochaetales</taxon>
        <taxon>Rickenellaceae</taxon>
        <taxon>Rickenella</taxon>
    </lineage>
</organism>
<dbReference type="VEuPathDB" id="FungiDB:BD410DRAFT_158682"/>
<accession>A0A4Y7Q9B8</accession>
<name>A0A4Y7Q9B8_9AGAM</name>
<gene>
    <name evidence="3" type="ORF">BD410DRAFT_158682</name>
</gene>
<feature type="transmembrane region" description="Helical" evidence="1">
    <location>
        <begin position="234"/>
        <end position="252"/>
    </location>
</feature>
<dbReference type="AlphaFoldDB" id="A0A4Y7Q9B8"/>
<evidence type="ECO:0000259" key="2">
    <source>
        <dbReference type="Pfam" id="PF20152"/>
    </source>
</evidence>
<dbReference type="STRING" id="50990.A0A4Y7Q9B8"/>
<keyword evidence="4" id="KW-1185">Reference proteome</keyword>
<dbReference type="PANTHER" id="PTHR40465">
    <property type="entry name" value="CHROMOSOME 1, WHOLE GENOME SHOTGUN SEQUENCE"/>
    <property type="match status" value="1"/>
</dbReference>
<evidence type="ECO:0000313" key="3">
    <source>
        <dbReference type="EMBL" id="TDL23400.1"/>
    </source>
</evidence>
<evidence type="ECO:0000313" key="4">
    <source>
        <dbReference type="Proteomes" id="UP000294933"/>
    </source>
</evidence>
<proteinExistence type="predicted"/>
<dbReference type="EMBL" id="ML170170">
    <property type="protein sequence ID" value="TDL23400.1"/>
    <property type="molecule type" value="Genomic_DNA"/>
</dbReference>
<dbReference type="Pfam" id="PF20152">
    <property type="entry name" value="DUF6534"/>
    <property type="match status" value="1"/>
</dbReference>
<dbReference type="InterPro" id="IPR045339">
    <property type="entry name" value="DUF6534"/>
</dbReference>
<dbReference type="Proteomes" id="UP000294933">
    <property type="component" value="Unassembled WGS sequence"/>
</dbReference>
<keyword evidence="1" id="KW-0472">Membrane</keyword>